<sequence>MSSSAPPASAPRPAARGPFAGPGEEGPRLRRAAGEAVLAGLLVLLAYVALDWYRGVPSMLGMTLDGGVMVVLALAGTGLVLVRRRFPAGSVLGLSALMGLFPATGLLTAVAAYTAARQTEARRRRATLLLAGLALAPLVCFASAPVTGLGGRPYGLVLGAVLAATTVLVPGLVGTAGGQQDRLVRALRERTAAAEEARRLADSVARMHERSRIAAEMHDLVGHRLSLISLHAGGLEMALRAQSPELREEAALVRCATRDAMRELREALGVLGPLGRDTGTDALTDATGTRADIEALVAESRSGGIPVEFSWEGDDLDARPARVRRAAHRVVRETLTNVHRYATGAQVTVAVTHTGQRVEIQVRNGAPPVPPAASTGLGSGRGLTGLRERVALLGGTFEAGGRPGGGFSVTAGIPADPADTAGSAPGARAADAAPAEEGPSGTGDQPKPSRRLGHFQRGLTSTATGLLGLVGVGAMMLFGVVLVDKAKPTPAYHPFEPRVGMTWEQLRRVGISDYDVTRAAAAGREPRRPRSATDCMYPWVDDTAKGGRLQIVRYCFRSDVVISIDRFTVPVVTEPQPPRGSRAHD</sequence>
<dbReference type="GO" id="GO:0016301">
    <property type="term" value="F:kinase activity"/>
    <property type="evidence" value="ECO:0007669"/>
    <property type="project" value="UniProtKB-KW"/>
</dbReference>
<comment type="catalytic activity">
    <reaction evidence="1">
        <text>ATP + protein L-histidine = ADP + protein N-phospho-L-histidine.</text>
        <dbReference type="EC" id="2.7.13.3"/>
    </reaction>
</comment>
<keyword evidence="7" id="KW-0067">ATP-binding</keyword>
<dbReference type="Pfam" id="PF07730">
    <property type="entry name" value="HisKA_3"/>
    <property type="match status" value="1"/>
</dbReference>
<feature type="domain" description="Histidine kinase/HSP90-like ATPase" evidence="11">
    <location>
        <begin position="325"/>
        <end position="415"/>
    </location>
</feature>
<evidence type="ECO:0000259" key="11">
    <source>
        <dbReference type="Pfam" id="PF02518"/>
    </source>
</evidence>
<feature type="transmembrane region" description="Helical" evidence="10">
    <location>
        <begin position="154"/>
        <end position="178"/>
    </location>
</feature>
<evidence type="ECO:0000256" key="6">
    <source>
        <dbReference type="ARBA" id="ARBA00022777"/>
    </source>
</evidence>
<dbReference type="PANTHER" id="PTHR24421">
    <property type="entry name" value="NITRATE/NITRITE SENSOR PROTEIN NARX-RELATED"/>
    <property type="match status" value="1"/>
</dbReference>
<keyword evidence="4" id="KW-0808">Transferase</keyword>
<keyword evidence="10" id="KW-0472">Membrane</keyword>
<dbReference type="Gene3D" id="1.20.5.1930">
    <property type="match status" value="1"/>
</dbReference>
<feature type="region of interest" description="Disordered" evidence="9">
    <location>
        <begin position="408"/>
        <end position="453"/>
    </location>
</feature>
<reference evidence="13 14" key="1">
    <citation type="submission" date="2024-03" db="EMBL/GenBank/DDBJ databases">
        <title>The complete genome of Streptomyces sirii sp.nov.</title>
        <authorList>
            <person name="Zakalyukina Y.V."/>
            <person name="Belik A.R."/>
            <person name="Biryukov M.V."/>
            <person name="Baturina O.A."/>
            <person name="Kabilov M.R."/>
        </authorList>
    </citation>
    <scope>NUCLEOTIDE SEQUENCE [LARGE SCALE GENOMIC DNA]</scope>
    <source>
        <strain evidence="13 14">BP-8</strain>
    </source>
</reference>
<dbReference type="Gene3D" id="3.30.565.10">
    <property type="entry name" value="Histidine kinase-like ATPase, C-terminal domain"/>
    <property type="match status" value="1"/>
</dbReference>
<evidence type="ECO:0000256" key="8">
    <source>
        <dbReference type="ARBA" id="ARBA00023012"/>
    </source>
</evidence>
<evidence type="ECO:0000313" key="13">
    <source>
        <dbReference type="EMBL" id="WXK81087.1"/>
    </source>
</evidence>
<accession>A0ABZ2QWY1</accession>
<dbReference type="Pfam" id="PF02518">
    <property type="entry name" value="HATPase_c"/>
    <property type="match status" value="1"/>
</dbReference>
<dbReference type="SUPFAM" id="SSF55874">
    <property type="entry name" value="ATPase domain of HSP90 chaperone/DNA topoisomerase II/histidine kinase"/>
    <property type="match status" value="1"/>
</dbReference>
<evidence type="ECO:0000256" key="3">
    <source>
        <dbReference type="ARBA" id="ARBA00022553"/>
    </source>
</evidence>
<keyword evidence="5" id="KW-0547">Nucleotide-binding</keyword>
<dbReference type="InterPro" id="IPR003594">
    <property type="entry name" value="HATPase_dom"/>
</dbReference>
<organism evidence="13 14">
    <name type="scientific">Streptomyces sirii</name>
    <dbReference type="NCBI Taxonomy" id="3127701"/>
    <lineage>
        <taxon>Bacteria</taxon>
        <taxon>Bacillati</taxon>
        <taxon>Actinomycetota</taxon>
        <taxon>Actinomycetes</taxon>
        <taxon>Kitasatosporales</taxon>
        <taxon>Streptomycetaceae</taxon>
        <taxon>Streptomyces</taxon>
    </lineage>
</organism>
<gene>
    <name evidence="13" type="ORF">WAB15_36575</name>
</gene>
<evidence type="ECO:0000313" key="14">
    <source>
        <dbReference type="Proteomes" id="UP001626628"/>
    </source>
</evidence>
<keyword evidence="8" id="KW-0902">Two-component regulatory system</keyword>
<dbReference type="CDD" id="cd16917">
    <property type="entry name" value="HATPase_UhpB-NarQ-NarX-like"/>
    <property type="match status" value="1"/>
</dbReference>
<feature type="transmembrane region" description="Helical" evidence="10">
    <location>
        <begin position="94"/>
        <end position="116"/>
    </location>
</feature>
<name>A0ABZ2QWY1_9ACTN</name>
<feature type="transmembrane region" description="Helical" evidence="10">
    <location>
        <begin position="32"/>
        <end position="50"/>
    </location>
</feature>
<evidence type="ECO:0000256" key="5">
    <source>
        <dbReference type="ARBA" id="ARBA00022741"/>
    </source>
</evidence>
<dbReference type="Proteomes" id="UP001626628">
    <property type="component" value="Chromosome"/>
</dbReference>
<keyword evidence="10" id="KW-0812">Transmembrane</keyword>
<evidence type="ECO:0000256" key="4">
    <source>
        <dbReference type="ARBA" id="ARBA00022679"/>
    </source>
</evidence>
<feature type="compositionally biased region" description="Low complexity" evidence="9">
    <location>
        <begin position="1"/>
        <end position="22"/>
    </location>
</feature>
<keyword evidence="10" id="KW-1133">Transmembrane helix</keyword>
<dbReference type="EMBL" id="CP147982">
    <property type="protein sequence ID" value="WXK81087.1"/>
    <property type="molecule type" value="Genomic_DNA"/>
</dbReference>
<feature type="compositionally biased region" description="Low complexity" evidence="9">
    <location>
        <begin position="418"/>
        <end position="439"/>
    </location>
</feature>
<dbReference type="PANTHER" id="PTHR24421:SF10">
    <property type="entry name" value="NITRATE_NITRITE SENSOR PROTEIN NARQ"/>
    <property type="match status" value="1"/>
</dbReference>
<evidence type="ECO:0000256" key="10">
    <source>
        <dbReference type="SAM" id="Phobius"/>
    </source>
</evidence>
<dbReference type="InterPro" id="IPR050482">
    <property type="entry name" value="Sensor_HK_TwoCompSys"/>
</dbReference>
<dbReference type="RefSeq" id="WP_407288934.1">
    <property type="nucleotide sequence ID" value="NZ_CP147982.1"/>
</dbReference>
<feature type="transmembrane region" description="Helical" evidence="10">
    <location>
        <begin position="62"/>
        <end position="82"/>
    </location>
</feature>
<keyword evidence="3" id="KW-0597">Phosphoprotein</keyword>
<dbReference type="InterPro" id="IPR036890">
    <property type="entry name" value="HATPase_C_sf"/>
</dbReference>
<evidence type="ECO:0000256" key="2">
    <source>
        <dbReference type="ARBA" id="ARBA00012438"/>
    </source>
</evidence>
<proteinExistence type="predicted"/>
<keyword evidence="14" id="KW-1185">Reference proteome</keyword>
<evidence type="ECO:0000256" key="7">
    <source>
        <dbReference type="ARBA" id="ARBA00022840"/>
    </source>
</evidence>
<evidence type="ECO:0000256" key="9">
    <source>
        <dbReference type="SAM" id="MobiDB-lite"/>
    </source>
</evidence>
<evidence type="ECO:0000259" key="12">
    <source>
        <dbReference type="Pfam" id="PF07730"/>
    </source>
</evidence>
<keyword evidence="6 13" id="KW-0418">Kinase</keyword>
<protein>
    <recommendedName>
        <fullName evidence="2">histidine kinase</fullName>
        <ecNumber evidence="2">2.7.13.3</ecNumber>
    </recommendedName>
</protein>
<dbReference type="InterPro" id="IPR011712">
    <property type="entry name" value="Sig_transdc_His_kin_sub3_dim/P"/>
</dbReference>
<feature type="region of interest" description="Disordered" evidence="9">
    <location>
        <begin position="1"/>
        <end position="27"/>
    </location>
</feature>
<feature type="domain" description="Signal transduction histidine kinase subgroup 3 dimerisation and phosphoacceptor" evidence="12">
    <location>
        <begin position="209"/>
        <end position="273"/>
    </location>
</feature>
<dbReference type="EC" id="2.7.13.3" evidence="2"/>
<feature type="transmembrane region" description="Helical" evidence="10">
    <location>
        <begin position="459"/>
        <end position="483"/>
    </location>
</feature>
<evidence type="ECO:0000256" key="1">
    <source>
        <dbReference type="ARBA" id="ARBA00000085"/>
    </source>
</evidence>
<feature type="transmembrane region" description="Helical" evidence="10">
    <location>
        <begin position="128"/>
        <end position="148"/>
    </location>
</feature>